<dbReference type="PROSITE" id="PS50949">
    <property type="entry name" value="HTH_GNTR"/>
    <property type="match status" value="1"/>
</dbReference>
<dbReference type="InterPro" id="IPR008920">
    <property type="entry name" value="TF_FadR/GntR_C"/>
</dbReference>
<dbReference type="PANTHER" id="PTHR43537:SF24">
    <property type="entry name" value="GLUCONATE OPERON TRANSCRIPTIONAL REPRESSOR"/>
    <property type="match status" value="1"/>
</dbReference>
<evidence type="ECO:0000256" key="3">
    <source>
        <dbReference type="ARBA" id="ARBA00023163"/>
    </source>
</evidence>
<dbReference type="SMART" id="SM00895">
    <property type="entry name" value="FCD"/>
    <property type="match status" value="1"/>
</dbReference>
<accession>K8XMI3</accession>
<keyword evidence="3" id="KW-0804">Transcription</keyword>
<protein>
    <submittedName>
        <fullName evidence="6">GntR family transcriptional regulator</fullName>
    </submittedName>
</protein>
<dbReference type="PRINTS" id="PR00035">
    <property type="entry name" value="HTHGNTR"/>
</dbReference>
<dbReference type="Gene3D" id="1.20.120.530">
    <property type="entry name" value="GntR ligand-binding domain-like"/>
    <property type="match status" value="1"/>
</dbReference>
<evidence type="ECO:0000256" key="4">
    <source>
        <dbReference type="SAM" id="MobiDB-lite"/>
    </source>
</evidence>
<dbReference type="CDD" id="cd07377">
    <property type="entry name" value="WHTH_GntR"/>
    <property type="match status" value="1"/>
</dbReference>
<dbReference type="RefSeq" id="WP_005256679.1">
    <property type="nucleotide sequence ID" value="NZ_AJYC02000043.1"/>
</dbReference>
<dbReference type="GO" id="GO:0003700">
    <property type="term" value="F:DNA-binding transcription factor activity"/>
    <property type="evidence" value="ECO:0007669"/>
    <property type="project" value="InterPro"/>
</dbReference>
<dbReference type="SUPFAM" id="SSF48008">
    <property type="entry name" value="GntR ligand-binding domain-like"/>
    <property type="match status" value="1"/>
</dbReference>
<dbReference type="InterPro" id="IPR011711">
    <property type="entry name" value="GntR_C"/>
</dbReference>
<evidence type="ECO:0000313" key="7">
    <source>
        <dbReference type="Proteomes" id="UP000005951"/>
    </source>
</evidence>
<keyword evidence="2" id="KW-0238">DNA-binding</keyword>
<evidence type="ECO:0000256" key="1">
    <source>
        <dbReference type="ARBA" id="ARBA00023015"/>
    </source>
</evidence>
<dbReference type="Pfam" id="PF00392">
    <property type="entry name" value="GntR"/>
    <property type="match status" value="1"/>
</dbReference>
<dbReference type="Gene3D" id="1.10.10.10">
    <property type="entry name" value="Winged helix-like DNA-binding domain superfamily/Winged helix DNA-binding domain"/>
    <property type="match status" value="1"/>
</dbReference>
<name>K8XMI3_RHOOP</name>
<keyword evidence="1" id="KW-0805">Transcription regulation</keyword>
<dbReference type="EMBL" id="AJYC02000043">
    <property type="protein sequence ID" value="EKT82016.1"/>
    <property type="molecule type" value="Genomic_DNA"/>
</dbReference>
<reference evidence="6 7" key="1">
    <citation type="journal article" date="2013" name="Genome Announc.">
        <title>Draft Genome Sequence of Rhodococcus opacus Strain M213 Shows a Diverse Catabolic Potential.</title>
        <authorList>
            <person name="Pathak A."/>
            <person name="Green S.J."/>
            <person name="Ogram A."/>
            <person name="Chauhan A."/>
        </authorList>
    </citation>
    <scope>NUCLEOTIDE SEQUENCE [LARGE SCALE GENOMIC DNA]</scope>
    <source>
        <strain evidence="6 7">M213</strain>
    </source>
</reference>
<dbReference type="InterPro" id="IPR036388">
    <property type="entry name" value="WH-like_DNA-bd_sf"/>
</dbReference>
<proteinExistence type="predicted"/>
<dbReference type="GO" id="GO:0003677">
    <property type="term" value="F:DNA binding"/>
    <property type="evidence" value="ECO:0007669"/>
    <property type="project" value="UniProtKB-KW"/>
</dbReference>
<evidence type="ECO:0000256" key="2">
    <source>
        <dbReference type="ARBA" id="ARBA00023125"/>
    </source>
</evidence>
<gene>
    <name evidence="6" type="ORF">WSS_A14289</name>
</gene>
<evidence type="ECO:0000313" key="6">
    <source>
        <dbReference type="EMBL" id="EKT82016.1"/>
    </source>
</evidence>
<dbReference type="AlphaFoldDB" id="K8XMI3"/>
<organism evidence="6 7">
    <name type="scientific">Rhodococcus opacus M213</name>
    <dbReference type="NCBI Taxonomy" id="1129896"/>
    <lineage>
        <taxon>Bacteria</taxon>
        <taxon>Bacillati</taxon>
        <taxon>Actinomycetota</taxon>
        <taxon>Actinomycetes</taxon>
        <taxon>Mycobacteriales</taxon>
        <taxon>Nocardiaceae</taxon>
        <taxon>Rhodococcus</taxon>
    </lineage>
</organism>
<dbReference type="SMART" id="SM00345">
    <property type="entry name" value="HTH_GNTR"/>
    <property type="match status" value="1"/>
</dbReference>
<dbReference type="InterPro" id="IPR000524">
    <property type="entry name" value="Tscrpt_reg_HTH_GntR"/>
</dbReference>
<sequence>MTGIDNMVPMPLRVTSAVIAEQLRERILDGSFAPGEQISELQLAARLNMSRGPVREAVQRLAQEGLLVNHRNRGVFVIELEVGDIEDVYRGRRAIEKEAASTVYERGIPAGLAARLEEILQNIAQYMNAGDWQKLAREDLHFHETMVEAAQSPRLSRMFSTLAAETMLCMSAFDDRYIRPPTAIEEHQRLLDRLLGGDLPEMLAEIDRHMSHAVDSLTSARRERDGDQSTNAK</sequence>
<comment type="caution">
    <text evidence="6">The sequence shown here is derived from an EMBL/GenBank/DDBJ whole genome shotgun (WGS) entry which is preliminary data.</text>
</comment>
<dbReference type="InterPro" id="IPR036390">
    <property type="entry name" value="WH_DNA-bd_sf"/>
</dbReference>
<dbReference type="Proteomes" id="UP000005951">
    <property type="component" value="Unassembled WGS sequence"/>
</dbReference>
<feature type="domain" description="HTH gntR-type" evidence="5">
    <location>
        <begin position="13"/>
        <end position="80"/>
    </location>
</feature>
<dbReference type="PANTHER" id="PTHR43537">
    <property type="entry name" value="TRANSCRIPTIONAL REGULATOR, GNTR FAMILY"/>
    <property type="match status" value="1"/>
</dbReference>
<dbReference type="Pfam" id="PF07729">
    <property type="entry name" value="FCD"/>
    <property type="match status" value="1"/>
</dbReference>
<feature type="region of interest" description="Disordered" evidence="4">
    <location>
        <begin position="214"/>
        <end position="233"/>
    </location>
</feature>
<dbReference type="SUPFAM" id="SSF46785">
    <property type="entry name" value="Winged helix' DNA-binding domain"/>
    <property type="match status" value="1"/>
</dbReference>
<evidence type="ECO:0000259" key="5">
    <source>
        <dbReference type="PROSITE" id="PS50949"/>
    </source>
</evidence>